<dbReference type="AlphaFoldDB" id="A0A9N9V9U9"/>
<accession>A0A9N9V9U9</accession>
<feature type="compositionally biased region" description="Basic residues" evidence="1">
    <location>
        <begin position="780"/>
        <end position="789"/>
    </location>
</feature>
<evidence type="ECO:0008006" key="4">
    <source>
        <dbReference type="Google" id="ProtNLM"/>
    </source>
</evidence>
<feature type="compositionally biased region" description="Basic and acidic residues" evidence="1">
    <location>
        <begin position="483"/>
        <end position="507"/>
    </location>
</feature>
<feature type="region of interest" description="Disordered" evidence="1">
    <location>
        <begin position="206"/>
        <end position="255"/>
    </location>
</feature>
<feature type="compositionally biased region" description="Polar residues" evidence="1">
    <location>
        <begin position="790"/>
        <end position="803"/>
    </location>
</feature>
<proteinExistence type="predicted"/>
<reference evidence="2" key="1">
    <citation type="submission" date="2021-10" db="EMBL/GenBank/DDBJ databases">
        <authorList>
            <person name="Piombo E."/>
        </authorList>
    </citation>
    <scope>NUCLEOTIDE SEQUENCE</scope>
</reference>
<feature type="compositionally biased region" description="Polar residues" evidence="1">
    <location>
        <begin position="226"/>
        <end position="237"/>
    </location>
</feature>
<feature type="region of interest" description="Disordered" evidence="1">
    <location>
        <begin position="452"/>
        <end position="518"/>
    </location>
</feature>
<sequence>MDELEKLRKQLREEQRLREEEQRLREEEQRLREEEQRRREEAEGRVLEEQLQREEEQRRREEAEERASASQPLTLHQYLETCHSLSTTIEVVSDRSLTTQGETTNPTGRIYPQRIIPWTTFPTRQEEVWHQLSFSPSFSSRTAFPSRHQLEYVRSLLHPVSSELGLRNSQRDVVENAVQKLVDETYNDPSLRSRLGLHGTITFESHTNLGNAEESLSESMEQMSMGTDSSEAATTQLPRPPNRATHRRKARGKGNRADQFCIYRTSDDRNIPTVAIEYKPPHKLSRDEVVTGLVSKIQPDHDIINKDGEGFAFAAKRLATAVVTQLFSYMVGKGIRYGYVCTGETYVFLHIPDDPSCVYYSVCVPSLDFQDDDETRLHRTAVAQVFAFVLQAIRSPLPSQAWHSAAENLDIWCVEYEDVLRSIPETKRKEKRATPYKPQRWKGFKRSPIRTRSRCLPAEGGTRQPSSDDENDHHESPSPTFDRANRRKEPPAIPKDTRSGEIKDRGGTQRGNSMRQNIQARPYCTHKCLRGLAFGDPIDKECPNMPDHGSFHIDQQQFLVLIRSQLAVDRGPEADCVPLHLSGSRGSLFKVRLSSHGYTLVAKGVEGMDAALLRHENEVYDCIRALQGEYVPVCLGTVDLIEPYYFDSGVFKHFLFMSYAGRPVFKSVQAKAGIVDKIVTAFTELHKRHILHCDAEPRNVLYDVRISRCMIVDFERASIHTRQPLGPISPSGQNRKRKRTLEKDKRDVFTRELQALQLAAQMGRALSAPKDQGKRPQGIQKHRITRRTTRLQQKPTREGSNYDQLHPYSVKKILSQQVSRTPGKRSTKRRVDALDRNFDSSEADSAIS</sequence>
<dbReference type="InterPro" id="IPR052396">
    <property type="entry name" value="Meiotic_Drive_Suppr_Kinase"/>
</dbReference>
<feature type="region of interest" description="Disordered" evidence="1">
    <location>
        <begin position="764"/>
        <end position="848"/>
    </location>
</feature>
<feature type="region of interest" description="Disordered" evidence="1">
    <location>
        <begin position="722"/>
        <end position="746"/>
    </location>
</feature>
<dbReference type="Proteomes" id="UP000696573">
    <property type="component" value="Unassembled WGS sequence"/>
</dbReference>
<dbReference type="OrthoDB" id="2156052at2759"/>
<feature type="compositionally biased region" description="Basic and acidic residues" evidence="1">
    <location>
        <begin position="829"/>
        <end position="839"/>
    </location>
</feature>
<keyword evidence="3" id="KW-1185">Reference proteome</keyword>
<dbReference type="Gene3D" id="1.10.510.10">
    <property type="entry name" value="Transferase(Phosphotransferase) domain 1"/>
    <property type="match status" value="1"/>
</dbReference>
<feature type="compositionally biased region" description="Basic and acidic residues" evidence="1">
    <location>
        <begin position="1"/>
        <end position="67"/>
    </location>
</feature>
<evidence type="ECO:0000313" key="2">
    <source>
        <dbReference type="EMBL" id="CAH0018688.1"/>
    </source>
</evidence>
<gene>
    <name evidence="2" type="ORF">CRHIZ90672A_00018897</name>
</gene>
<feature type="region of interest" description="Disordered" evidence="1">
    <location>
        <begin position="1"/>
        <end position="74"/>
    </location>
</feature>
<dbReference type="InterPro" id="IPR011009">
    <property type="entry name" value="Kinase-like_dom_sf"/>
</dbReference>
<organism evidence="2 3">
    <name type="scientific">Clonostachys rhizophaga</name>
    <dbReference type="NCBI Taxonomy" id="160324"/>
    <lineage>
        <taxon>Eukaryota</taxon>
        <taxon>Fungi</taxon>
        <taxon>Dikarya</taxon>
        <taxon>Ascomycota</taxon>
        <taxon>Pezizomycotina</taxon>
        <taxon>Sordariomycetes</taxon>
        <taxon>Hypocreomycetidae</taxon>
        <taxon>Hypocreales</taxon>
        <taxon>Bionectriaceae</taxon>
        <taxon>Clonostachys</taxon>
    </lineage>
</organism>
<dbReference type="EMBL" id="CABFNQ020000540">
    <property type="protein sequence ID" value="CAH0018688.1"/>
    <property type="molecule type" value="Genomic_DNA"/>
</dbReference>
<feature type="compositionally biased region" description="Basic residues" evidence="1">
    <location>
        <begin position="244"/>
        <end position="254"/>
    </location>
</feature>
<evidence type="ECO:0000256" key="1">
    <source>
        <dbReference type="SAM" id="MobiDB-lite"/>
    </source>
</evidence>
<evidence type="ECO:0000313" key="3">
    <source>
        <dbReference type="Proteomes" id="UP000696573"/>
    </source>
</evidence>
<protein>
    <recommendedName>
        <fullName evidence="4">Protein kinase domain-containing protein</fullName>
    </recommendedName>
</protein>
<dbReference type="SUPFAM" id="SSF56112">
    <property type="entry name" value="Protein kinase-like (PK-like)"/>
    <property type="match status" value="1"/>
</dbReference>
<dbReference type="PANTHER" id="PTHR37171">
    <property type="entry name" value="SERINE/THREONINE-PROTEIN KINASE YRZF-RELATED"/>
    <property type="match status" value="1"/>
</dbReference>
<feature type="compositionally biased region" description="Low complexity" evidence="1">
    <location>
        <begin position="213"/>
        <end position="225"/>
    </location>
</feature>
<dbReference type="PANTHER" id="PTHR37171:SF1">
    <property type="entry name" value="SERINE_THREONINE-PROTEIN KINASE YRZF-RELATED"/>
    <property type="match status" value="1"/>
</dbReference>
<comment type="caution">
    <text evidence="2">The sequence shown here is derived from an EMBL/GenBank/DDBJ whole genome shotgun (WGS) entry which is preliminary data.</text>
</comment>
<name>A0A9N9V9U9_9HYPO</name>